<keyword evidence="1" id="KW-0813">Transport</keyword>
<protein>
    <submittedName>
        <fullName evidence="9">4Fe-4S dicluster domain-containing protein</fullName>
    </submittedName>
</protein>
<feature type="domain" description="4Fe-4S ferredoxin-type" evidence="8">
    <location>
        <begin position="4"/>
        <end position="33"/>
    </location>
</feature>
<dbReference type="CDD" id="cd16371">
    <property type="entry name" value="DMSOR_beta_like"/>
    <property type="match status" value="1"/>
</dbReference>
<proteinExistence type="predicted"/>
<keyword evidence="2" id="KW-0004">4Fe-4S</keyword>
<dbReference type="PROSITE" id="PS51379">
    <property type="entry name" value="4FE4S_FER_2"/>
    <property type="match status" value="3"/>
</dbReference>
<organism evidence="9">
    <name type="scientific">Muribaculaceae bacterium Z82</name>
    <dbReference type="NCBI Taxonomy" id="2304548"/>
    <lineage>
        <taxon>Bacteria</taxon>
        <taxon>Pseudomonadati</taxon>
        <taxon>Bacteroidota</taxon>
        <taxon>Bacteroidia</taxon>
        <taxon>Bacteroidales</taxon>
        <taxon>Muribaculaceae</taxon>
    </lineage>
</organism>
<keyword evidence="3" id="KW-0479">Metal-binding</keyword>
<dbReference type="PANTHER" id="PTHR43177:SF5">
    <property type="entry name" value="ANAEROBIC DIMETHYL SULFOXIDE REDUCTASE CHAIN B-RELATED"/>
    <property type="match status" value="1"/>
</dbReference>
<dbReference type="SUPFAM" id="SSF54862">
    <property type="entry name" value="4Fe-4S ferredoxins"/>
    <property type="match status" value="1"/>
</dbReference>
<name>A0A7C9JQ05_9BACT</name>
<evidence type="ECO:0000256" key="5">
    <source>
        <dbReference type="ARBA" id="ARBA00022982"/>
    </source>
</evidence>
<reference evidence="9" key="1">
    <citation type="submission" date="2018-08" db="EMBL/GenBank/DDBJ databases">
        <title>Murine metabolic-syndrome-specific gut microbial biobank.</title>
        <authorList>
            <person name="Liu C."/>
        </authorList>
    </citation>
    <scope>NUCLEOTIDE SEQUENCE [LARGE SCALE GENOMIC DNA]</scope>
    <source>
        <strain evidence="9">Z82</strain>
    </source>
</reference>
<sequence length="192" mass="20706">MAILGFYFDSTRCIGCRACQIACKDKNRIMEPGITFRTVSSFEAGAYPNPGIFHMATTCNHCESPACTANCPTGAMRKTADGTVQHDDELCIGCQTCVQSCPYGVPKLFEGDMKVRKCDACIAFRQAGKNPVCVDACPMRALDFGDTDELKSKYGSAVVSELPCMPDGGTGQNVLVKPKDCTLEDAFRSVII</sequence>
<feature type="domain" description="4Fe-4S ferredoxin-type" evidence="8">
    <location>
        <begin position="50"/>
        <end position="81"/>
    </location>
</feature>
<dbReference type="GO" id="GO:0046872">
    <property type="term" value="F:metal ion binding"/>
    <property type="evidence" value="ECO:0007669"/>
    <property type="project" value="UniProtKB-KW"/>
</dbReference>
<evidence type="ECO:0000256" key="7">
    <source>
        <dbReference type="ARBA" id="ARBA00023014"/>
    </source>
</evidence>
<dbReference type="InterPro" id="IPR050954">
    <property type="entry name" value="ET_IronSulfur_Cluster-Binding"/>
</dbReference>
<dbReference type="PANTHER" id="PTHR43177">
    <property type="entry name" value="PROTEIN NRFC"/>
    <property type="match status" value="1"/>
</dbReference>
<dbReference type="InterPro" id="IPR017900">
    <property type="entry name" value="4Fe4S_Fe_S_CS"/>
</dbReference>
<keyword evidence="6" id="KW-0408">Iron</keyword>
<evidence type="ECO:0000256" key="3">
    <source>
        <dbReference type="ARBA" id="ARBA00022723"/>
    </source>
</evidence>
<dbReference type="Gene3D" id="3.30.70.20">
    <property type="match status" value="2"/>
</dbReference>
<evidence type="ECO:0000313" key="9">
    <source>
        <dbReference type="EMBL" id="NBI34155.1"/>
    </source>
</evidence>
<evidence type="ECO:0000256" key="2">
    <source>
        <dbReference type="ARBA" id="ARBA00022485"/>
    </source>
</evidence>
<dbReference type="Pfam" id="PF13247">
    <property type="entry name" value="Fer4_11"/>
    <property type="match status" value="1"/>
</dbReference>
<keyword evidence="7" id="KW-0411">Iron-sulfur</keyword>
<dbReference type="InterPro" id="IPR017896">
    <property type="entry name" value="4Fe4S_Fe-S-bd"/>
</dbReference>
<comment type="caution">
    <text evidence="9">The sequence shown here is derived from an EMBL/GenBank/DDBJ whole genome shotgun (WGS) entry which is preliminary data.</text>
</comment>
<dbReference type="Pfam" id="PF12800">
    <property type="entry name" value="Fer4_4"/>
    <property type="match status" value="1"/>
</dbReference>
<evidence type="ECO:0000256" key="4">
    <source>
        <dbReference type="ARBA" id="ARBA00022737"/>
    </source>
</evidence>
<dbReference type="PROSITE" id="PS00198">
    <property type="entry name" value="4FE4S_FER_1"/>
    <property type="match status" value="1"/>
</dbReference>
<evidence type="ECO:0000259" key="8">
    <source>
        <dbReference type="PROSITE" id="PS51379"/>
    </source>
</evidence>
<keyword evidence="5" id="KW-0249">Electron transport</keyword>
<evidence type="ECO:0000256" key="6">
    <source>
        <dbReference type="ARBA" id="ARBA00023004"/>
    </source>
</evidence>
<dbReference type="EMBL" id="QWKH01000016">
    <property type="protein sequence ID" value="NBI34155.1"/>
    <property type="molecule type" value="Genomic_DNA"/>
</dbReference>
<dbReference type="GO" id="GO:0051539">
    <property type="term" value="F:4 iron, 4 sulfur cluster binding"/>
    <property type="evidence" value="ECO:0007669"/>
    <property type="project" value="UniProtKB-KW"/>
</dbReference>
<feature type="domain" description="4Fe-4S ferredoxin-type" evidence="8">
    <location>
        <begin position="82"/>
        <end position="111"/>
    </location>
</feature>
<accession>A0A7C9JQ05</accession>
<dbReference type="AlphaFoldDB" id="A0A7C9JQ05"/>
<gene>
    <name evidence="9" type="ORF">D1639_03740</name>
</gene>
<evidence type="ECO:0000256" key="1">
    <source>
        <dbReference type="ARBA" id="ARBA00022448"/>
    </source>
</evidence>
<keyword evidence="4" id="KW-0677">Repeat</keyword>